<name>A0A1H9X8X4_9BACI</name>
<reference evidence="3" key="1">
    <citation type="submission" date="2016-10" db="EMBL/GenBank/DDBJ databases">
        <authorList>
            <person name="Varghese N."/>
            <person name="Submissions S."/>
        </authorList>
    </citation>
    <scope>NUCLEOTIDE SEQUENCE [LARGE SCALE GENOMIC DNA]</scope>
    <source>
        <strain evidence="3">S9</strain>
    </source>
</reference>
<evidence type="ECO:0000313" key="2">
    <source>
        <dbReference type="EMBL" id="SES42574.1"/>
    </source>
</evidence>
<protein>
    <submittedName>
        <fullName evidence="2">Uncharacterized protein</fullName>
    </submittedName>
</protein>
<evidence type="ECO:0000313" key="3">
    <source>
        <dbReference type="Proteomes" id="UP000198571"/>
    </source>
</evidence>
<keyword evidence="3" id="KW-1185">Reference proteome</keyword>
<keyword evidence="1" id="KW-0732">Signal</keyword>
<feature type="signal peptide" evidence="1">
    <location>
        <begin position="1"/>
        <end position="25"/>
    </location>
</feature>
<dbReference type="STRING" id="1601833.SAMN05518684_12928"/>
<dbReference type="Proteomes" id="UP000198571">
    <property type="component" value="Unassembled WGS sequence"/>
</dbReference>
<gene>
    <name evidence="2" type="ORF">SAMN05518684_12928</name>
</gene>
<organism evidence="2 3">
    <name type="scientific">Salipaludibacillus aurantiacus</name>
    <dbReference type="NCBI Taxonomy" id="1601833"/>
    <lineage>
        <taxon>Bacteria</taxon>
        <taxon>Bacillati</taxon>
        <taxon>Bacillota</taxon>
        <taxon>Bacilli</taxon>
        <taxon>Bacillales</taxon>
        <taxon>Bacillaceae</taxon>
    </lineage>
</organism>
<dbReference type="EMBL" id="FOGT01000029">
    <property type="protein sequence ID" value="SES42574.1"/>
    <property type="molecule type" value="Genomic_DNA"/>
</dbReference>
<accession>A0A1H9X8X4</accession>
<dbReference type="RefSeq" id="WP_093056158.1">
    <property type="nucleotide sequence ID" value="NZ_FOGT01000029.1"/>
</dbReference>
<proteinExistence type="predicted"/>
<dbReference type="PROSITE" id="PS51257">
    <property type="entry name" value="PROKAR_LIPOPROTEIN"/>
    <property type="match status" value="1"/>
</dbReference>
<dbReference type="AlphaFoldDB" id="A0A1H9X8X4"/>
<evidence type="ECO:0000256" key="1">
    <source>
        <dbReference type="SAM" id="SignalP"/>
    </source>
</evidence>
<feature type="chain" id="PRO_5011497787" evidence="1">
    <location>
        <begin position="26"/>
        <end position="174"/>
    </location>
</feature>
<sequence>MIKINLVKTSLIAVLLLIMGACTQAENTLSQAKRDLPFPVLFPEEMLEDWDVEETVYEDRLLVTTFHNNEEGRVELIQDQNIQGLDLEELRNYVLSNRSSTVQVLESNKVVEVEDFVGELAFFMEPTPTVQYTFVQKKDLFSEVNGKVPFYQVIGTDISQEELKRFISTLEAST</sequence>
<dbReference type="OrthoDB" id="2966818at2"/>